<dbReference type="AlphaFoldDB" id="G3IQC4"/>
<accession>G3IQC4</accession>
<gene>
    <name evidence="1" type="ORF">I79_026237</name>
</gene>
<proteinExistence type="predicted"/>
<sequence>MEKADVNLLHMNSYFEKECNQREQYSHSSREPFPESRGCLGMFTSEGAFDASVGH</sequence>
<protein>
    <submittedName>
        <fullName evidence="1">Uncharacterized protein</fullName>
    </submittedName>
</protein>
<dbReference type="EMBL" id="JH060596">
    <property type="protein sequence ID" value="EGW15240.1"/>
    <property type="molecule type" value="Genomic_DNA"/>
</dbReference>
<dbReference type="InParanoid" id="G3IQC4"/>
<evidence type="ECO:0000313" key="1">
    <source>
        <dbReference type="EMBL" id="EGW15240.1"/>
    </source>
</evidence>
<evidence type="ECO:0000313" key="2">
    <source>
        <dbReference type="Proteomes" id="UP000001075"/>
    </source>
</evidence>
<reference evidence="2" key="1">
    <citation type="journal article" date="2011" name="Nat. Biotechnol.">
        <title>The genomic sequence of the Chinese hamster ovary (CHO)-K1 cell line.</title>
        <authorList>
            <person name="Xu X."/>
            <person name="Nagarajan H."/>
            <person name="Lewis N.E."/>
            <person name="Pan S."/>
            <person name="Cai Z."/>
            <person name="Liu X."/>
            <person name="Chen W."/>
            <person name="Xie M."/>
            <person name="Wang W."/>
            <person name="Hammond S."/>
            <person name="Andersen M.R."/>
            <person name="Neff N."/>
            <person name="Passarelli B."/>
            <person name="Koh W."/>
            <person name="Fan H.C."/>
            <person name="Wang J."/>
            <person name="Gui Y."/>
            <person name="Lee K.H."/>
            <person name="Betenbaugh M.J."/>
            <person name="Quake S.R."/>
            <person name="Famili I."/>
            <person name="Palsson B.O."/>
            <person name="Wang J."/>
        </authorList>
    </citation>
    <scope>NUCLEOTIDE SEQUENCE [LARGE SCALE GENOMIC DNA]</scope>
    <source>
        <strain evidence="2">CHO K1 cell line</strain>
    </source>
</reference>
<dbReference type="Proteomes" id="UP000001075">
    <property type="component" value="Unassembled WGS sequence"/>
</dbReference>
<organism evidence="1 2">
    <name type="scientific">Cricetulus griseus</name>
    <name type="common">Chinese hamster</name>
    <name type="synonym">Cricetulus barabensis griseus</name>
    <dbReference type="NCBI Taxonomy" id="10029"/>
    <lineage>
        <taxon>Eukaryota</taxon>
        <taxon>Metazoa</taxon>
        <taxon>Chordata</taxon>
        <taxon>Craniata</taxon>
        <taxon>Vertebrata</taxon>
        <taxon>Euteleostomi</taxon>
        <taxon>Mammalia</taxon>
        <taxon>Eutheria</taxon>
        <taxon>Euarchontoglires</taxon>
        <taxon>Glires</taxon>
        <taxon>Rodentia</taxon>
        <taxon>Myomorpha</taxon>
        <taxon>Muroidea</taxon>
        <taxon>Cricetidae</taxon>
        <taxon>Cricetinae</taxon>
        <taxon>Cricetulus</taxon>
    </lineage>
</organism>
<name>G3IQC4_CRIGR</name>